<name>X0Z3Q7_9ZZZZ</name>
<dbReference type="EMBL" id="BART01007224">
    <property type="protein sequence ID" value="GAG55058.1"/>
    <property type="molecule type" value="Genomic_DNA"/>
</dbReference>
<reference evidence="1" key="1">
    <citation type="journal article" date="2014" name="Front. Microbiol.">
        <title>High frequency of phylogenetically diverse reductive dehalogenase-homologous genes in deep subseafloor sedimentary metagenomes.</title>
        <authorList>
            <person name="Kawai M."/>
            <person name="Futagami T."/>
            <person name="Toyoda A."/>
            <person name="Takaki Y."/>
            <person name="Nishi S."/>
            <person name="Hori S."/>
            <person name="Arai W."/>
            <person name="Tsubouchi T."/>
            <person name="Morono Y."/>
            <person name="Uchiyama I."/>
            <person name="Ito T."/>
            <person name="Fujiyama A."/>
            <person name="Inagaki F."/>
            <person name="Takami H."/>
        </authorList>
    </citation>
    <scope>NUCLEOTIDE SEQUENCE</scope>
    <source>
        <strain evidence="1">Expedition CK06-06</strain>
    </source>
</reference>
<proteinExistence type="predicted"/>
<protein>
    <submittedName>
        <fullName evidence="1">Uncharacterized protein</fullName>
    </submittedName>
</protein>
<organism evidence="1">
    <name type="scientific">marine sediment metagenome</name>
    <dbReference type="NCBI Taxonomy" id="412755"/>
    <lineage>
        <taxon>unclassified sequences</taxon>
        <taxon>metagenomes</taxon>
        <taxon>ecological metagenomes</taxon>
    </lineage>
</organism>
<gene>
    <name evidence="1" type="ORF">S01H4_16467</name>
</gene>
<evidence type="ECO:0000313" key="1">
    <source>
        <dbReference type="EMBL" id="GAG55058.1"/>
    </source>
</evidence>
<dbReference type="AlphaFoldDB" id="X0Z3Q7"/>
<sequence length="71" mass="8330">MNQQEWIEHIPEVYRGNYKKAVGIGQNPSKAEAIKAKCLDCVNWERTEVRDCTAKNCPLWTHRPYAIKNKR</sequence>
<accession>X0Z3Q7</accession>
<comment type="caution">
    <text evidence="1">The sequence shown here is derived from an EMBL/GenBank/DDBJ whole genome shotgun (WGS) entry which is preliminary data.</text>
</comment>